<sequence>MGDEAGRSKTGSDDAIYRKVTLYLMPLLITCYTVSYLDRINISFAKPHMMGDLGLNEAVYGLGAGLFFLGYAASEVPSNLLMHRFGPRRWLSRILMTWGLISMGMMLVWSEYSFYIFRIALGIGEAGLFPGVIFYLMRWYPTERRATVTSLFYLAAPLAGIFGAPISGLIIAHMHGTASLAGWQWMFLLEGLPAVLLAFVVWFKLSDTIEGASWLSSSEKVRLRANIDSENVRKPEMGILDVFKNVDVLLLAAILFGIVLAQSGIFFYLPSLITGAGVTDTVQLGIYSAVPYAGAVIVMLAVGRSSDRKRERFLHFVGSCLFGVAGFLISVWFKHNLVLVLIGLSMALGGVMAVLPVFWSLPTAALKDVSAAAGIAFINSIGLTAGFFAPFIIGFLTQSTNTLDLGIYCVAGIWTACVAVSVVYFTRQKSRSALATVGASAGAAR</sequence>
<proteinExistence type="predicted"/>
<feature type="transmembrane region" description="Helical" evidence="6">
    <location>
        <begin position="405"/>
        <end position="425"/>
    </location>
</feature>
<feature type="transmembrane region" description="Helical" evidence="6">
    <location>
        <begin position="115"/>
        <end position="136"/>
    </location>
</feature>
<dbReference type="PANTHER" id="PTHR43791:SF36">
    <property type="entry name" value="TRANSPORTER, PUTATIVE (AFU_ORTHOLOGUE AFUA_6G08340)-RELATED"/>
    <property type="match status" value="1"/>
</dbReference>
<dbReference type="Pfam" id="PF07690">
    <property type="entry name" value="MFS_1"/>
    <property type="match status" value="1"/>
</dbReference>
<evidence type="ECO:0000256" key="6">
    <source>
        <dbReference type="SAM" id="Phobius"/>
    </source>
</evidence>
<dbReference type="InterPro" id="IPR036259">
    <property type="entry name" value="MFS_trans_sf"/>
</dbReference>
<feature type="transmembrane region" description="Helical" evidence="6">
    <location>
        <begin position="313"/>
        <end position="333"/>
    </location>
</feature>
<feature type="transmembrane region" description="Helical" evidence="6">
    <location>
        <begin position="339"/>
        <end position="359"/>
    </location>
</feature>
<keyword evidence="5 6" id="KW-0472">Membrane</keyword>
<dbReference type="Proteomes" id="UP000199245">
    <property type="component" value="Unassembled WGS sequence"/>
</dbReference>
<evidence type="ECO:0000313" key="8">
    <source>
        <dbReference type="EMBL" id="SDD79243.1"/>
    </source>
</evidence>
<reference evidence="8 9" key="1">
    <citation type="submission" date="2016-10" db="EMBL/GenBank/DDBJ databases">
        <authorList>
            <person name="de Groot N.N."/>
        </authorList>
    </citation>
    <scope>NUCLEOTIDE SEQUENCE [LARGE SCALE GENOMIC DNA]</scope>
    <source>
        <strain evidence="8 9">R5</strain>
    </source>
</reference>
<dbReference type="GO" id="GO:0016020">
    <property type="term" value="C:membrane"/>
    <property type="evidence" value="ECO:0007669"/>
    <property type="project" value="UniProtKB-SubCell"/>
</dbReference>
<dbReference type="FunFam" id="1.20.1250.20:FF:000018">
    <property type="entry name" value="MFS transporter permease"/>
    <property type="match status" value="1"/>
</dbReference>
<evidence type="ECO:0000259" key="7">
    <source>
        <dbReference type="PROSITE" id="PS50850"/>
    </source>
</evidence>
<evidence type="ECO:0000256" key="4">
    <source>
        <dbReference type="ARBA" id="ARBA00022989"/>
    </source>
</evidence>
<feature type="transmembrane region" description="Helical" evidence="6">
    <location>
        <begin position="281"/>
        <end position="301"/>
    </location>
</feature>
<keyword evidence="2" id="KW-0813">Transport</keyword>
<feature type="transmembrane region" description="Helical" evidence="6">
    <location>
        <begin position="90"/>
        <end position="109"/>
    </location>
</feature>
<dbReference type="InterPro" id="IPR011701">
    <property type="entry name" value="MFS"/>
</dbReference>
<protein>
    <submittedName>
        <fullName evidence="8">Sugar phosphate permease</fullName>
    </submittedName>
</protein>
<accession>A0A1G6XNA7</accession>
<feature type="transmembrane region" description="Helical" evidence="6">
    <location>
        <begin position="58"/>
        <end position="78"/>
    </location>
</feature>
<feature type="transmembrane region" description="Helical" evidence="6">
    <location>
        <begin position="20"/>
        <end position="38"/>
    </location>
</feature>
<dbReference type="GO" id="GO:0022857">
    <property type="term" value="F:transmembrane transporter activity"/>
    <property type="evidence" value="ECO:0007669"/>
    <property type="project" value="InterPro"/>
</dbReference>
<dbReference type="PANTHER" id="PTHR43791">
    <property type="entry name" value="PERMEASE-RELATED"/>
    <property type="match status" value="1"/>
</dbReference>
<dbReference type="CDD" id="cd17319">
    <property type="entry name" value="MFS_ExuT_GudP_like"/>
    <property type="match status" value="1"/>
</dbReference>
<dbReference type="Gene3D" id="1.20.1250.20">
    <property type="entry name" value="MFS general substrate transporter like domains"/>
    <property type="match status" value="2"/>
</dbReference>
<gene>
    <name evidence="8" type="ORF">SAMN05216337_101585</name>
</gene>
<keyword evidence="4 6" id="KW-1133">Transmembrane helix</keyword>
<feature type="transmembrane region" description="Helical" evidence="6">
    <location>
        <begin position="248"/>
        <end position="269"/>
    </location>
</feature>
<feature type="transmembrane region" description="Helical" evidence="6">
    <location>
        <begin position="148"/>
        <end position="171"/>
    </location>
</feature>
<evidence type="ECO:0000313" key="9">
    <source>
        <dbReference type="Proteomes" id="UP000199245"/>
    </source>
</evidence>
<evidence type="ECO:0000256" key="1">
    <source>
        <dbReference type="ARBA" id="ARBA00004141"/>
    </source>
</evidence>
<feature type="transmembrane region" description="Helical" evidence="6">
    <location>
        <begin position="371"/>
        <end position="393"/>
    </location>
</feature>
<dbReference type="EMBL" id="FMZW01000015">
    <property type="protein sequence ID" value="SDD79243.1"/>
    <property type="molecule type" value="Genomic_DNA"/>
</dbReference>
<dbReference type="AlphaFoldDB" id="A0A1G6XNA7"/>
<dbReference type="SUPFAM" id="SSF103473">
    <property type="entry name" value="MFS general substrate transporter"/>
    <property type="match status" value="1"/>
</dbReference>
<evidence type="ECO:0000256" key="2">
    <source>
        <dbReference type="ARBA" id="ARBA00022448"/>
    </source>
</evidence>
<evidence type="ECO:0000256" key="5">
    <source>
        <dbReference type="ARBA" id="ARBA00023136"/>
    </source>
</evidence>
<evidence type="ECO:0000256" key="3">
    <source>
        <dbReference type="ARBA" id="ARBA00022692"/>
    </source>
</evidence>
<dbReference type="InterPro" id="IPR020846">
    <property type="entry name" value="MFS_dom"/>
</dbReference>
<feature type="transmembrane region" description="Helical" evidence="6">
    <location>
        <begin position="183"/>
        <end position="203"/>
    </location>
</feature>
<dbReference type="PROSITE" id="PS50850">
    <property type="entry name" value="MFS"/>
    <property type="match status" value="1"/>
</dbReference>
<comment type="subcellular location">
    <subcellularLocation>
        <location evidence="1">Membrane</location>
        <topology evidence="1">Multi-pass membrane protein</topology>
    </subcellularLocation>
</comment>
<name>A0A1G6XNA7_9BRAD</name>
<dbReference type="RefSeq" id="WP_092083539.1">
    <property type="nucleotide sequence ID" value="NZ_FMZW01000015.1"/>
</dbReference>
<organism evidence="8 9">
    <name type="scientific">Bradyrhizobium brasilense</name>
    <dbReference type="NCBI Taxonomy" id="1419277"/>
    <lineage>
        <taxon>Bacteria</taxon>
        <taxon>Pseudomonadati</taxon>
        <taxon>Pseudomonadota</taxon>
        <taxon>Alphaproteobacteria</taxon>
        <taxon>Hyphomicrobiales</taxon>
        <taxon>Nitrobacteraceae</taxon>
        <taxon>Bradyrhizobium</taxon>
    </lineage>
</organism>
<feature type="domain" description="Major facilitator superfamily (MFS) profile" evidence="7">
    <location>
        <begin position="24"/>
        <end position="430"/>
    </location>
</feature>
<keyword evidence="3 6" id="KW-0812">Transmembrane</keyword>